<name>A0ACC1CNZ5_9NEOP</name>
<accession>A0ACC1CNZ5</accession>
<comment type="caution">
    <text evidence="1">The sequence shown here is derived from an EMBL/GenBank/DDBJ whole genome shotgun (WGS) entry which is preliminary data.</text>
</comment>
<evidence type="ECO:0000313" key="2">
    <source>
        <dbReference type="Proteomes" id="UP000824533"/>
    </source>
</evidence>
<dbReference type="EMBL" id="CM034406">
    <property type="protein sequence ID" value="KAJ0173328.1"/>
    <property type="molecule type" value="Genomic_DNA"/>
</dbReference>
<evidence type="ECO:0000313" key="1">
    <source>
        <dbReference type="EMBL" id="KAJ0173328.1"/>
    </source>
</evidence>
<gene>
    <name evidence="1" type="ORF">K1T71_011504</name>
</gene>
<dbReference type="Proteomes" id="UP000824533">
    <property type="component" value="Linkage Group LG20"/>
</dbReference>
<protein>
    <submittedName>
        <fullName evidence="1">Uncharacterized protein</fullName>
    </submittedName>
</protein>
<keyword evidence="2" id="KW-1185">Reference proteome</keyword>
<reference evidence="1 2" key="1">
    <citation type="journal article" date="2021" name="Front. Genet.">
        <title>Chromosome-Level Genome Assembly Reveals Significant Gene Expansion in the Toll and IMD Signaling Pathways of Dendrolimus kikuchii.</title>
        <authorList>
            <person name="Zhou J."/>
            <person name="Wu P."/>
            <person name="Xiong Z."/>
            <person name="Liu N."/>
            <person name="Zhao N."/>
            <person name="Ji M."/>
            <person name="Qiu Y."/>
            <person name="Yang B."/>
        </authorList>
    </citation>
    <scope>NUCLEOTIDE SEQUENCE [LARGE SCALE GENOMIC DNA]</scope>
    <source>
        <strain evidence="1">Ann1</strain>
    </source>
</reference>
<sequence>MDAMYRSLLPLLLWTTVVVTAPQDAKNSDITYVKIEPIVDETPVEKIDNHRQSRIENLPLTIPGNITHTKDVESKPAETTNSSKLKRSDNRSRESSRENSPKEKPRKFQRKYTFGRKPPVTINNVNNQSKPINIAEPQPSNDSNKSETNSSLSEPDTSRSKAITIEIEAKPVTEVKVSENSEELHNVKEDSLSDKSEIDPTAIDFVSDNIAADTNKFESFLEITTTNYDTNDPGTAEVTTVKIETQNTTKITTLQLENQTKPTLSKRSSFKKSYSTPVSNLIERPLKRHFRSKCRCEKIWNCPKLQITVPRCPDEYFLCCF</sequence>
<proteinExistence type="predicted"/>
<organism evidence="1 2">
    <name type="scientific">Dendrolimus kikuchii</name>
    <dbReference type="NCBI Taxonomy" id="765133"/>
    <lineage>
        <taxon>Eukaryota</taxon>
        <taxon>Metazoa</taxon>
        <taxon>Ecdysozoa</taxon>
        <taxon>Arthropoda</taxon>
        <taxon>Hexapoda</taxon>
        <taxon>Insecta</taxon>
        <taxon>Pterygota</taxon>
        <taxon>Neoptera</taxon>
        <taxon>Endopterygota</taxon>
        <taxon>Lepidoptera</taxon>
        <taxon>Glossata</taxon>
        <taxon>Ditrysia</taxon>
        <taxon>Bombycoidea</taxon>
        <taxon>Lasiocampidae</taxon>
        <taxon>Dendrolimus</taxon>
    </lineage>
</organism>